<gene>
    <name evidence="1" type="primary">csp12</name>
</gene>
<organism evidence="1">
    <name type="scientific">Mythimna separata</name>
    <name type="common">Oriental armyworm</name>
    <name type="synonym">Pseudaletia separata</name>
    <dbReference type="NCBI Taxonomy" id="271217"/>
    <lineage>
        <taxon>Eukaryota</taxon>
        <taxon>Metazoa</taxon>
        <taxon>Ecdysozoa</taxon>
        <taxon>Arthropoda</taxon>
        <taxon>Hexapoda</taxon>
        <taxon>Insecta</taxon>
        <taxon>Pterygota</taxon>
        <taxon>Neoptera</taxon>
        <taxon>Endopterygota</taxon>
        <taxon>Lepidoptera</taxon>
        <taxon>Glossata</taxon>
        <taxon>Ditrysia</taxon>
        <taxon>Noctuoidea</taxon>
        <taxon>Noctuidae</taxon>
        <taxon>Noctuinae</taxon>
        <taxon>Hadenini</taxon>
        <taxon>Mythimna</taxon>
    </lineage>
</organism>
<proteinExistence type="predicted"/>
<accession>A0A1V1WBX0</accession>
<reference evidence="1" key="1">
    <citation type="journal article" date="2017" name="Comp. Biochem. Physiol. Part D Genomics Proteomics">
        <title>De novo analysis of the oriental armyworm Mythimna separata antennal transcriptome and expression patterns of odorant-binding proteins.</title>
        <authorList>
            <person name="Chang X.-Q."/>
            <person name="Nie X.-P."/>
            <person name="Zhang Z."/>
            <person name="Zeng F.-F."/>
            <person name="Lv L."/>
            <person name="Zhang S."/>
            <person name="Wang M.-Q."/>
        </authorList>
    </citation>
    <scope>NUCLEOTIDE SEQUENCE</scope>
    <source>
        <tissue evidence="1">Antennae</tissue>
    </source>
</reference>
<protein>
    <submittedName>
        <fullName evidence="1">Chemosensory protein 12</fullName>
    </submittedName>
</protein>
<dbReference type="AlphaFoldDB" id="A0A1V1WBX0"/>
<name>A0A1V1WBX0_MYTSE</name>
<evidence type="ECO:0000313" key="1">
    <source>
        <dbReference type="EMBL" id="JAV45869.1"/>
    </source>
</evidence>
<dbReference type="EMBL" id="GENK01000044">
    <property type="protein sequence ID" value="JAV45869.1"/>
    <property type="molecule type" value="Transcribed_RNA"/>
</dbReference>
<sequence length="101" mass="10926">MGSQGASPSAHLSCLWMKRLSCRASSSAVSDTAGRCVCARETAATQHNSRAYLICMLGLRSDVVELKNRNTFTFDALVSRLVAIDPDLGVMISTVFHDIFS</sequence>